<dbReference type="Gene3D" id="3.40.250.10">
    <property type="entry name" value="Rhodanese-like domain"/>
    <property type="match status" value="1"/>
</dbReference>
<sequence length="769" mass="85866">MSVAYESPTHHTQNKEAYFTPLNMPTIASSSTAMTDNSNTTSNNGGGSTTPYFTAPIDPTIHQDFMNAINARHANQPMFAMNLGSPKTTTTTTTTTMSPSSPPPAVAAAVATAPNGMRLSLNGSIGGGNGSLAARRLLRSTSAMASPRQMLLSAMECKQLTEILSSSSSSSDSTTRTLLLDVRSFVQYSHGRIRHAINVSVPNTILKRPTFTMEKLYEAIVVDADRERLQRWPSMDRIILYDQTSQFLPDNCAAAYLGSKLSQAGFKGQLYYLKGGYDAFRTNSPSLCEVPSSPRSPMDQQQQQQQQNGGMSNTMRPKLAAPFTAPMPHFENQAFNPFFSNIRQNMELSHGPIRERFPIRLAKDYEANDAGLVKTYATSKPSPRCLPGISHVDDEGFFVGPKWLRTTLIPDTGAQQLAEMYEKIERVEQRRLQNVMYYHSKHNHTNPSDFPLSIVAGIEMGSLNRYTNVWPFEYTRVKLARPANGSSSSSTDYINASFIQYVHPEDDEASAAAGESPSSNNNNHVSRASLRCMNQRRHNNEFRRYISTQGPLPDTFGDFWQMIWEHNSRVVVMLTKQQEMNKIKCHQYWPSELNVPTRYGHVTATLISETEQAVGRSTMMINDDIVIVRQIQLEQENAPSRTITQLQYTGWMDFGVPDSPEGILHLVKAADIAQVEYESTCDAAVGPMVVHCSAGCGRSGAFCAIDTVIRRLTQSKEGQNKDLLFDTISRFREQRVSMVQTLRQFVFCYETIWWWLLGYGSDPVTTTTH</sequence>
<dbReference type="PROSITE" id="PS50055">
    <property type="entry name" value="TYR_PHOSPHATASE_PTP"/>
    <property type="match status" value="1"/>
</dbReference>
<comment type="similarity">
    <text evidence="1">Belongs to the protein-tyrosine phosphatase family. Non-receptor class subfamily.</text>
</comment>
<dbReference type="SUPFAM" id="SSF52799">
    <property type="entry name" value="(Phosphotyrosine protein) phosphatases II"/>
    <property type="match status" value="1"/>
</dbReference>
<dbReference type="AlphaFoldDB" id="A0AAD7Y026"/>
<proteinExistence type="inferred from homology"/>
<feature type="region of interest" description="Disordered" evidence="3">
    <location>
        <begin position="506"/>
        <end position="525"/>
    </location>
</feature>
<dbReference type="PROSITE" id="PS00383">
    <property type="entry name" value="TYR_PHOSPHATASE_1"/>
    <property type="match status" value="1"/>
</dbReference>
<evidence type="ECO:0000256" key="1">
    <source>
        <dbReference type="ARBA" id="ARBA00009649"/>
    </source>
</evidence>
<feature type="domain" description="Tyrosine-protein phosphatase" evidence="4">
    <location>
        <begin position="464"/>
        <end position="755"/>
    </location>
</feature>
<dbReference type="PRINTS" id="PR00700">
    <property type="entry name" value="PRTYPHPHTASE"/>
</dbReference>
<dbReference type="GeneID" id="83212385"/>
<dbReference type="PANTHER" id="PTHR19134">
    <property type="entry name" value="RECEPTOR-TYPE TYROSINE-PROTEIN PHOSPHATASE"/>
    <property type="match status" value="1"/>
</dbReference>
<dbReference type="PROSITE" id="PS50206">
    <property type="entry name" value="RHODANESE_3"/>
    <property type="match status" value="1"/>
</dbReference>
<name>A0AAD7Y026_9FUNG</name>
<evidence type="ECO:0000313" key="7">
    <source>
        <dbReference type="EMBL" id="KAJ8659258.1"/>
    </source>
</evidence>
<dbReference type="GO" id="GO:0004725">
    <property type="term" value="F:protein tyrosine phosphatase activity"/>
    <property type="evidence" value="ECO:0007669"/>
    <property type="project" value="UniProtKB-EC"/>
</dbReference>
<evidence type="ECO:0000256" key="3">
    <source>
        <dbReference type="SAM" id="MobiDB-lite"/>
    </source>
</evidence>
<feature type="compositionally biased region" description="Low complexity" evidence="3">
    <location>
        <begin position="510"/>
        <end position="523"/>
    </location>
</feature>
<dbReference type="InterPro" id="IPR016130">
    <property type="entry name" value="Tyr_Pase_AS"/>
</dbReference>
<evidence type="ECO:0000259" key="6">
    <source>
        <dbReference type="PROSITE" id="PS50206"/>
    </source>
</evidence>
<reference evidence="7 8" key="1">
    <citation type="submission" date="2023-03" db="EMBL/GenBank/DDBJ databases">
        <title>Genome sequence of Lichtheimia ornata CBS 291.66.</title>
        <authorList>
            <person name="Mohabir J.T."/>
            <person name="Shea T.P."/>
            <person name="Kurbessoian T."/>
            <person name="Berby B."/>
            <person name="Fontaine J."/>
            <person name="Livny J."/>
            <person name="Gnirke A."/>
            <person name="Stajich J.E."/>
            <person name="Cuomo C.A."/>
        </authorList>
    </citation>
    <scope>NUCLEOTIDE SEQUENCE [LARGE SCALE GENOMIC DNA]</scope>
    <source>
        <strain evidence="7">CBS 291.66</strain>
    </source>
</reference>
<feature type="compositionally biased region" description="Low complexity" evidence="3">
    <location>
        <begin position="29"/>
        <end position="43"/>
    </location>
</feature>
<dbReference type="InterPro" id="IPR050348">
    <property type="entry name" value="Protein-Tyr_Phosphatase"/>
</dbReference>
<organism evidence="7 8">
    <name type="scientific">Lichtheimia ornata</name>
    <dbReference type="NCBI Taxonomy" id="688661"/>
    <lineage>
        <taxon>Eukaryota</taxon>
        <taxon>Fungi</taxon>
        <taxon>Fungi incertae sedis</taxon>
        <taxon>Mucoromycota</taxon>
        <taxon>Mucoromycotina</taxon>
        <taxon>Mucoromycetes</taxon>
        <taxon>Mucorales</taxon>
        <taxon>Lichtheimiaceae</taxon>
        <taxon>Lichtheimia</taxon>
    </lineage>
</organism>
<feature type="region of interest" description="Disordered" evidence="3">
    <location>
        <begin position="29"/>
        <end position="49"/>
    </location>
</feature>
<dbReference type="Gene3D" id="3.90.190.10">
    <property type="entry name" value="Protein tyrosine phosphatase superfamily"/>
    <property type="match status" value="1"/>
</dbReference>
<feature type="region of interest" description="Disordered" evidence="3">
    <location>
        <begin position="285"/>
        <end position="317"/>
    </location>
</feature>
<dbReference type="Pfam" id="PF00102">
    <property type="entry name" value="Y_phosphatase"/>
    <property type="match status" value="1"/>
</dbReference>
<evidence type="ECO:0000256" key="2">
    <source>
        <dbReference type="ARBA" id="ARBA00013064"/>
    </source>
</evidence>
<comment type="caution">
    <text evidence="7">The sequence shown here is derived from an EMBL/GenBank/DDBJ whole genome shotgun (WGS) entry which is preliminary data.</text>
</comment>
<dbReference type="InterPro" id="IPR001763">
    <property type="entry name" value="Rhodanese-like_dom"/>
</dbReference>
<dbReference type="RefSeq" id="XP_058344171.1">
    <property type="nucleotide sequence ID" value="XM_058485021.1"/>
</dbReference>
<dbReference type="InterPro" id="IPR003595">
    <property type="entry name" value="Tyr_Pase_cat"/>
</dbReference>
<feature type="domain" description="Rhodanese" evidence="6">
    <location>
        <begin position="173"/>
        <end position="289"/>
    </location>
</feature>
<keyword evidence="8" id="KW-1185">Reference proteome</keyword>
<dbReference type="InterPro" id="IPR029021">
    <property type="entry name" value="Prot-tyrosine_phosphatase-like"/>
</dbReference>
<dbReference type="InterPro" id="IPR036873">
    <property type="entry name" value="Rhodanese-like_dom_sf"/>
</dbReference>
<dbReference type="PROSITE" id="PS50056">
    <property type="entry name" value="TYR_PHOSPHATASE_2"/>
    <property type="match status" value="1"/>
</dbReference>
<dbReference type="EMBL" id="JARTCD010000019">
    <property type="protein sequence ID" value="KAJ8659258.1"/>
    <property type="molecule type" value="Genomic_DNA"/>
</dbReference>
<dbReference type="SMART" id="SM00404">
    <property type="entry name" value="PTPc_motif"/>
    <property type="match status" value="1"/>
</dbReference>
<dbReference type="CDD" id="cd01446">
    <property type="entry name" value="DSP_MapKP"/>
    <property type="match status" value="1"/>
</dbReference>
<dbReference type="CDD" id="cd18533">
    <property type="entry name" value="PTP_fungal"/>
    <property type="match status" value="1"/>
</dbReference>
<dbReference type="SMART" id="SM00194">
    <property type="entry name" value="PTPc"/>
    <property type="match status" value="1"/>
</dbReference>
<accession>A0AAD7Y026</accession>
<dbReference type="Pfam" id="PF00581">
    <property type="entry name" value="Rhodanese"/>
    <property type="match status" value="1"/>
</dbReference>
<dbReference type="Proteomes" id="UP001234581">
    <property type="component" value="Unassembled WGS sequence"/>
</dbReference>
<dbReference type="PANTHER" id="PTHR19134:SF449">
    <property type="entry name" value="TYROSINE-PROTEIN PHOSPHATASE 1"/>
    <property type="match status" value="1"/>
</dbReference>
<evidence type="ECO:0000313" key="8">
    <source>
        <dbReference type="Proteomes" id="UP001234581"/>
    </source>
</evidence>
<dbReference type="SUPFAM" id="SSF52821">
    <property type="entry name" value="Rhodanese/Cell cycle control phosphatase"/>
    <property type="match status" value="1"/>
</dbReference>
<evidence type="ECO:0000259" key="5">
    <source>
        <dbReference type="PROSITE" id="PS50056"/>
    </source>
</evidence>
<gene>
    <name evidence="7" type="ORF">O0I10_004972</name>
</gene>
<evidence type="ECO:0000259" key="4">
    <source>
        <dbReference type="PROSITE" id="PS50055"/>
    </source>
</evidence>
<feature type="domain" description="Tyrosine specific protein phosphatases" evidence="5">
    <location>
        <begin position="661"/>
        <end position="746"/>
    </location>
</feature>
<dbReference type="SMART" id="SM00450">
    <property type="entry name" value="RHOD"/>
    <property type="match status" value="1"/>
</dbReference>
<dbReference type="InterPro" id="IPR000387">
    <property type="entry name" value="Tyr_Pase_dom"/>
</dbReference>
<dbReference type="EC" id="3.1.3.48" evidence="2"/>
<protein>
    <recommendedName>
        <fullName evidence="2">protein-tyrosine-phosphatase</fullName>
        <ecNumber evidence="2">3.1.3.48</ecNumber>
    </recommendedName>
</protein>
<dbReference type="InterPro" id="IPR000242">
    <property type="entry name" value="PTP_cat"/>
</dbReference>